<feature type="compositionally biased region" description="Basic and acidic residues" evidence="1">
    <location>
        <begin position="22"/>
        <end position="40"/>
    </location>
</feature>
<gene>
    <name evidence="2" type="ORF">AAFF_G00166730</name>
</gene>
<name>A0AAD7RM60_9TELE</name>
<dbReference type="Proteomes" id="UP001221898">
    <property type="component" value="Unassembled WGS sequence"/>
</dbReference>
<dbReference type="EMBL" id="JAINUG010000223">
    <property type="protein sequence ID" value="KAJ8386724.1"/>
    <property type="molecule type" value="Genomic_DNA"/>
</dbReference>
<feature type="region of interest" description="Disordered" evidence="1">
    <location>
        <begin position="21"/>
        <end position="40"/>
    </location>
</feature>
<organism evidence="2 3">
    <name type="scientific">Aldrovandia affinis</name>
    <dbReference type="NCBI Taxonomy" id="143900"/>
    <lineage>
        <taxon>Eukaryota</taxon>
        <taxon>Metazoa</taxon>
        <taxon>Chordata</taxon>
        <taxon>Craniata</taxon>
        <taxon>Vertebrata</taxon>
        <taxon>Euteleostomi</taxon>
        <taxon>Actinopterygii</taxon>
        <taxon>Neopterygii</taxon>
        <taxon>Teleostei</taxon>
        <taxon>Notacanthiformes</taxon>
        <taxon>Halosauridae</taxon>
        <taxon>Aldrovandia</taxon>
    </lineage>
</organism>
<keyword evidence="3" id="KW-1185">Reference proteome</keyword>
<evidence type="ECO:0000313" key="2">
    <source>
        <dbReference type="EMBL" id="KAJ8386724.1"/>
    </source>
</evidence>
<dbReference type="AlphaFoldDB" id="A0AAD7RM60"/>
<reference evidence="2" key="1">
    <citation type="journal article" date="2023" name="Science">
        <title>Genome structures resolve the early diversification of teleost fishes.</title>
        <authorList>
            <person name="Parey E."/>
            <person name="Louis A."/>
            <person name="Montfort J."/>
            <person name="Bouchez O."/>
            <person name="Roques C."/>
            <person name="Iampietro C."/>
            <person name="Lluch J."/>
            <person name="Castinel A."/>
            <person name="Donnadieu C."/>
            <person name="Desvignes T."/>
            <person name="Floi Bucao C."/>
            <person name="Jouanno E."/>
            <person name="Wen M."/>
            <person name="Mejri S."/>
            <person name="Dirks R."/>
            <person name="Jansen H."/>
            <person name="Henkel C."/>
            <person name="Chen W.J."/>
            <person name="Zahm M."/>
            <person name="Cabau C."/>
            <person name="Klopp C."/>
            <person name="Thompson A.W."/>
            <person name="Robinson-Rechavi M."/>
            <person name="Braasch I."/>
            <person name="Lecointre G."/>
            <person name="Bobe J."/>
            <person name="Postlethwait J.H."/>
            <person name="Berthelot C."/>
            <person name="Roest Crollius H."/>
            <person name="Guiguen Y."/>
        </authorList>
    </citation>
    <scope>NUCLEOTIDE SEQUENCE</scope>
    <source>
        <strain evidence="2">NC1722</strain>
    </source>
</reference>
<accession>A0AAD7RM60</accession>
<sequence>MGRCAHCSGVHRWSRAGAGERTAGHLTERDPAACLPRDHFGGVESEPVKAVRDSDSVLRVARPWDLCGQEAVSASKAKGTGLRSVSCATFSRDRAQSNRCRNNGGQGACSPGPAEPIVALPRRRGPADVHAA</sequence>
<protein>
    <submittedName>
        <fullName evidence="2">Uncharacterized protein</fullName>
    </submittedName>
</protein>
<evidence type="ECO:0000256" key="1">
    <source>
        <dbReference type="SAM" id="MobiDB-lite"/>
    </source>
</evidence>
<evidence type="ECO:0000313" key="3">
    <source>
        <dbReference type="Proteomes" id="UP001221898"/>
    </source>
</evidence>
<feature type="region of interest" description="Disordered" evidence="1">
    <location>
        <begin position="96"/>
        <end position="132"/>
    </location>
</feature>
<comment type="caution">
    <text evidence="2">The sequence shown here is derived from an EMBL/GenBank/DDBJ whole genome shotgun (WGS) entry which is preliminary data.</text>
</comment>
<proteinExistence type="predicted"/>